<evidence type="ECO:0000313" key="2">
    <source>
        <dbReference type="EMBL" id="CAP01115.1"/>
    </source>
</evidence>
<name>B0VNN7_ACIBS</name>
<dbReference type="Proteomes" id="UP000001741">
    <property type="component" value="Chromosome"/>
</dbReference>
<dbReference type="KEGG" id="abm:ABSDF1778"/>
<feature type="domain" description="Antitoxin SocA-like Panacea" evidence="1">
    <location>
        <begin position="29"/>
        <end position="143"/>
    </location>
</feature>
<dbReference type="BioCyc" id="ABAU509170:GCL9-1456-MONOMER"/>
<accession>B0VNN7</accession>
<protein>
    <recommendedName>
        <fullName evidence="1">Antitoxin SocA-like Panacea domain-containing protein</fullName>
    </recommendedName>
</protein>
<dbReference type="Pfam" id="PF13274">
    <property type="entry name" value="SocA_Panacea"/>
    <property type="match status" value="1"/>
</dbReference>
<dbReference type="HOGENOM" id="CLU_115716_0_0_6"/>
<evidence type="ECO:0000259" key="1">
    <source>
        <dbReference type="Pfam" id="PF13274"/>
    </source>
</evidence>
<sequence>MLINRDREKLLHAVAFFAENVDKCGKIKLFKLLYFLDFEHYKLTGRSVTGMDYFAWQMGPVPVELYDEISSPQPDMAEILSFKEIPVYQGNSTMLKVETKKEFDPSYFTKRELKIMHWLADSYKKELADDMIEATHLENLPWHQIYNVENKKRALIPYELAFRKQEYDEMKKVAQAHLEVIQKLS</sequence>
<proteinExistence type="predicted"/>
<organism evidence="2 3">
    <name type="scientific">Acinetobacter baumannii (strain SDF)</name>
    <dbReference type="NCBI Taxonomy" id="509170"/>
    <lineage>
        <taxon>Bacteria</taxon>
        <taxon>Pseudomonadati</taxon>
        <taxon>Pseudomonadota</taxon>
        <taxon>Gammaproteobacteria</taxon>
        <taxon>Moraxellales</taxon>
        <taxon>Moraxellaceae</taxon>
        <taxon>Acinetobacter</taxon>
        <taxon>Acinetobacter calcoaceticus/baumannii complex</taxon>
    </lineage>
</organism>
<gene>
    <name evidence="2" type="ordered locus">ABSDF1778</name>
</gene>
<dbReference type="AlphaFoldDB" id="B0VNN7"/>
<evidence type="ECO:0000313" key="3">
    <source>
        <dbReference type="Proteomes" id="UP000001741"/>
    </source>
</evidence>
<dbReference type="EMBL" id="CU468230">
    <property type="protein sequence ID" value="CAP01115.1"/>
    <property type="molecule type" value="Genomic_DNA"/>
</dbReference>
<reference evidence="2 3" key="1">
    <citation type="journal article" date="2008" name="PLoS ONE">
        <title>Comparative analysis of Acinetobacters: three genomes for three lifestyles.</title>
        <authorList>
            <person name="Vallenet D."/>
            <person name="Nordmann P."/>
            <person name="Barbe V."/>
            <person name="Poirel L."/>
            <person name="Mangenot S."/>
            <person name="Bataille E."/>
            <person name="Dossat C."/>
            <person name="Gas S."/>
            <person name="Kreimeyer A."/>
            <person name="Lenoble P."/>
            <person name="Oztas S."/>
            <person name="Poulain J."/>
            <person name="Segurens B."/>
            <person name="Robert C."/>
            <person name="Abergel C."/>
            <person name="Claverie J.M."/>
            <person name="Raoult D."/>
            <person name="Medigue C."/>
            <person name="Weissenbach J."/>
            <person name="Cruveiller S."/>
        </authorList>
    </citation>
    <scope>NUCLEOTIDE SEQUENCE [LARGE SCALE GENOMIC DNA]</scope>
    <source>
        <strain evidence="2 3">SDF</strain>
    </source>
</reference>
<dbReference type="InterPro" id="IPR025272">
    <property type="entry name" value="SocA_Panacea"/>
</dbReference>